<dbReference type="VEuPathDB" id="FungiDB:JI435_418580"/>
<reference evidence="2" key="1">
    <citation type="journal article" date="2021" name="BMC Genomics">
        <title>Chromosome-level genome assembly and manually-curated proteome of model necrotroph Parastagonospora nodorum Sn15 reveals a genome-wide trove of candidate effector homologs, and redundancy of virulence-related functions within an accessory chromosome.</title>
        <authorList>
            <person name="Bertazzoni S."/>
            <person name="Jones D.A.B."/>
            <person name="Phan H.T."/>
            <person name="Tan K.-C."/>
            <person name="Hane J.K."/>
        </authorList>
    </citation>
    <scope>NUCLEOTIDE SEQUENCE [LARGE SCALE GENOMIC DNA]</scope>
    <source>
        <strain evidence="2">SN15 / ATCC MYA-4574 / FGSC 10173)</strain>
    </source>
</reference>
<gene>
    <name evidence="1" type="ORF">JI435_418580</name>
</gene>
<evidence type="ECO:0000313" key="1">
    <source>
        <dbReference type="EMBL" id="QRD02767.1"/>
    </source>
</evidence>
<dbReference type="AlphaFoldDB" id="A0A7U2I7D7"/>
<dbReference type="EMBL" id="CP069036">
    <property type="protein sequence ID" value="QRD02767.1"/>
    <property type="molecule type" value="Genomic_DNA"/>
</dbReference>
<dbReference type="Proteomes" id="UP000663193">
    <property type="component" value="Chromosome 14"/>
</dbReference>
<proteinExistence type="predicted"/>
<name>A0A7U2I7D7_PHANO</name>
<accession>A0A7U2I7D7</accession>
<organism evidence="1 2">
    <name type="scientific">Phaeosphaeria nodorum (strain SN15 / ATCC MYA-4574 / FGSC 10173)</name>
    <name type="common">Glume blotch fungus</name>
    <name type="synonym">Parastagonospora nodorum</name>
    <dbReference type="NCBI Taxonomy" id="321614"/>
    <lineage>
        <taxon>Eukaryota</taxon>
        <taxon>Fungi</taxon>
        <taxon>Dikarya</taxon>
        <taxon>Ascomycota</taxon>
        <taxon>Pezizomycotina</taxon>
        <taxon>Dothideomycetes</taxon>
        <taxon>Pleosporomycetidae</taxon>
        <taxon>Pleosporales</taxon>
        <taxon>Pleosporineae</taxon>
        <taxon>Phaeosphaeriaceae</taxon>
        <taxon>Parastagonospora</taxon>
    </lineage>
</organism>
<sequence length="96" mass="9672">MLQSPVSSNRSSVSGNWLATSSCGLRCQEYGAFALASGLERPKCGEAGCCTGVVMGVLAAVDSRGEWERGGGEVSWESSFTVVLVVGGGGGGLALI</sequence>
<evidence type="ECO:0000313" key="2">
    <source>
        <dbReference type="Proteomes" id="UP000663193"/>
    </source>
</evidence>
<keyword evidence="2" id="KW-1185">Reference proteome</keyword>
<protein>
    <submittedName>
        <fullName evidence="1">Uncharacterized protein</fullName>
    </submittedName>
</protein>